<reference evidence="3" key="1">
    <citation type="journal article" date="2019" name="Int. J. Syst. Evol. Microbiol.">
        <title>The Global Catalogue of Microorganisms (GCM) 10K type strain sequencing project: providing services to taxonomists for standard genome sequencing and annotation.</title>
        <authorList>
            <consortium name="The Broad Institute Genomics Platform"/>
            <consortium name="The Broad Institute Genome Sequencing Center for Infectious Disease"/>
            <person name="Wu L."/>
            <person name="Ma J."/>
        </authorList>
    </citation>
    <scope>NUCLEOTIDE SEQUENCE [LARGE SCALE GENOMIC DNA]</scope>
    <source>
        <strain evidence="3">CGMCC 4.7330</strain>
    </source>
</reference>
<dbReference type="Pfam" id="PF00561">
    <property type="entry name" value="Abhydrolase_1"/>
    <property type="match status" value="1"/>
</dbReference>
<dbReference type="SUPFAM" id="SSF53474">
    <property type="entry name" value="alpha/beta-Hydrolases"/>
    <property type="match status" value="1"/>
</dbReference>
<proteinExistence type="predicted"/>
<dbReference type="GO" id="GO:0016787">
    <property type="term" value="F:hydrolase activity"/>
    <property type="evidence" value="ECO:0007669"/>
    <property type="project" value="UniProtKB-KW"/>
</dbReference>
<dbReference type="InterPro" id="IPR000073">
    <property type="entry name" value="AB_hydrolase_1"/>
</dbReference>
<dbReference type="InterPro" id="IPR029058">
    <property type="entry name" value="AB_hydrolase_fold"/>
</dbReference>
<evidence type="ECO:0000313" key="3">
    <source>
        <dbReference type="Proteomes" id="UP001595696"/>
    </source>
</evidence>
<dbReference type="PANTHER" id="PTHR43433">
    <property type="entry name" value="HYDROLASE, ALPHA/BETA FOLD FAMILY PROTEIN"/>
    <property type="match status" value="1"/>
</dbReference>
<name>A0ABV8DVJ1_9NOCA</name>
<sequence length="313" mass="32705">MTTSIAPVADRRVTVAADDGTPLAARVIGADSAEFTLVFVHGHCLRADTWSFLGERLARDWGGTARLVSYDHRGHGHSGAGAAAGYTIDQLAHDLDAVLRALAPTGPVILIGHSMGAMTALAHARLYPQAVGTRITGLALIATAASGLTDVGLGRLLNRRAIGALQRAVLRAPRLMGASHRLSRRLLEPIMGEANLGTAPVSPRVRALAIAMFNETPLLTMTSFLEPLRTFDESDGLHRLAGIPALVLAGSADLVTPFAHSVVLASQLPAAELVRVDGAGHGVILERVDEVAEALSGLVRRVLAGTRSYAMAG</sequence>
<keyword evidence="3" id="KW-1185">Reference proteome</keyword>
<comment type="caution">
    <text evidence="2">The sequence shown here is derived from an EMBL/GenBank/DDBJ whole genome shotgun (WGS) entry which is preliminary data.</text>
</comment>
<evidence type="ECO:0000259" key="1">
    <source>
        <dbReference type="Pfam" id="PF00561"/>
    </source>
</evidence>
<dbReference type="EMBL" id="JBHSAX010000014">
    <property type="protein sequence ID" value="MFC3963709.1"/>
    <property type="molecule type" value="Genomic_DNA"/>
</dbReference>
<evidence type="ECO:0000313" key="2">
    <source>
        <dbReference type="EMBL" id="MFC3963709.1"/>
    </source>
</evidence>
<dbReference type="PANTHER" id="PTHR43433:SF5">
    <property type="entry name" value="AB HYDROLASE-1 DOMAIN-CONTAINING PROTEIN"/>
    <property type="match status" value="1"/>
</dbReference>
<dbReference type="Proteomes" id="UP001595696">
    <property type="component" value="Unassembled WGS sequence"/>
</dbReference>
<protein>
    <submittedName>
        <fullName evidence="2">Alpha/beta fold hydrolase</fullName>
    </submittedName>
</protein>
<dbReference type="InterPro" id="IPR050471">
    <property type="entry name" value="AB_hydrolase"/>
</dbReference>
<accession>A0ABV8DVJ1</accession>
<gene>
    <name evidence="2" type="ORF">ACFO0B_17080</name>
</gene>
<feature type="domain" description="AB hydrolase-1" evidence="1">
    <location>
        <begin position="36"/>
        <end position="287"/>
    </location>
</feature>
<keyword evidence="2" id="KW-0378">Hydrolase</keyword>
<dbReference type="Gene3D" id="3.40.50.1820">
    <property type="entry name" value="alpha/beta hydrolase"/>
    <property type="match status" value="1"/>
</dbReference>
<dbReference type="RefSeq" id="WP_378613455.1">
    <property type="nucleotide sequence ID" value="NZ_JBHSAX010000014.1"/>
</dbReference>
<organism evidence="2 3">
    <name type="scientific">Nocardia jiangsuensis</name>
    <dbReference type="NCBI Taxonomy" id="1691563"/>
    <lineage>
        <taxon>Bacteria</taxon>
        <taxon>Bacillati</taxon>
        <taxon>Actinomycetota</taxon>
        <taxon>Actinomycetes</taxon>
        <taxon>Mycobacteriales</taxon>
        <taxon>Nocardiaceae</taxon>
        <taxon>Nocardia</taxon>
    </lineage>
</organism>